<name>A0A0A7GDF4_GEOAI</name>
<dbReference type="AlphaFoldDB" id="A0A0A7GDF4"/>
<dbReference type="EMBL" id="CP009552">
    <property type="protein sequence ID" value="AIY90064.1"/>
    <property type="molecule type" value="Genomic_DNA"/>
</dbReference>
<dbReference type="HOGENOM" id="CLU_2091209_0_0_2"/>
<evidence type="ECO:0000313" key="1">
    <source>
        <dbReference type="EMBL" id="AIY90064.1"/>
    </source>
</evidence>
<dbReference type="GeneID" id="24797606"/>
<protein>
    <submittedName>
        <fullName evidence="1">Uncharacterized protein</fullName>
    </submittedName>
</protein>
<accession>A0A0A7GDF4</accession>
<organism evidence="1 2">
    <name type="scientific">Geoglobus acetivorans</name>
    <dbReference type="NCBI Taxonomy" id="565033"/>
    <lineage>
        <taxon>Archaea</taxon>
        <taxon>Methanobacteriati</taxon>
        <taxon>Methanobacteriota</taxon>
        <taxon>Archaeoglobi</taxon>
        <taxon>Archaeoglobales</taxon>
        <taxon>Archaeoglobaceae</taxon>
        <taxon>Geoglobus</taxon>
    </lineage>
</organism>
<dbReference type="Proteomes" id="UP000030624">
    <property type="component" value="Chromosome"/>
</dbReference>
<dbReference type="STRING" id="565033.GACE_1020"/>
<reference evidence="1 2" key="1">
    <citation type="journal article" date="2015" name="Appl. Environ. Microbiol.">
        <title>The Geoglobus acetivorans genome: Fe(III) reduction, acetate utilization, autotrophic growth, and degradation of aromatic compounds in a hyperthermophilic archaeon.</title>
        <authorList>
            <person name="Mardanov A.V."/>
            <person name="Slododkina G.B."/>
            <person name="Slobodkin A.I."/>
            <person name="Beletsky A.V."/>
            <person name="Gavrilov S.N."/>
            <person name="Kublanov I.V."/>
            <person name="Bonch-Osmolovskaya E.A."/>
            <person name="Skryabin K.G."/>
            <person name="Ravin N.V."/>
        </authorList>
    </citation>
    <scope>NUCLEOTIDE SEQUENCE [LARGE SCALE GENOMIC DNA]</scope>
    <source>
        <strain evidence="1 2">SBH6</strain>
    </source>
</reference>
<dbReference type="KEGG" id="gac:GACE_1020"/>
<dbReference type="eggNOG" id="ENOG502N58C">
    <property type="taxonomic scope" value="Archaea"/>
</dbReference>
<dbReference type="RefSeq" id="WP_048091703.1">
    <property type="nucleotide sequence ID" value="NZ_CP009552.1"/>
</dbReference>
<gene>
    <name evidence="1" type="ORF">GACE_1020</name>
</gene>
<proteinExistence type="predicted"/>
<evidence type="ECO:0000313" key="2">
    <source>
        <dbReference type="Proteomes" id="UP000030624"/>
    </source>
</evidence>
<sequence length="116" mass="13704">MVVAVSEGELKLIIHAVRDVLGDVRRERRGRGRKPHDPVLLTALTYMMIRNGWSLRQAERWCRENMELLRRFGYDKANPPSYVAFKRTLDSMDPKMIQRISAKIKYLKGEVRTLWF</sequence>